<accession>M2Y0R4</accession>
<reference evidence="2" key="1">
    <citation type="journal article" date="2012" name="PLoS Genet.">
        <title>The genomes of the fungal plant pathogens Cladosporium fulvum and Dothistroma septosporum reveal adaptation to different hosts and lifestyles but also signatures of common ancestry.</title>
        <authorList>
            <person name="de Wit P.J.G.M."/>
            <person name="van der Burgt A."/>
            <person name="Oekmen B."/>
            <person name="Stergiopoulos I."/>
            <person name="Abd-Elsalam K.A."/>
            <person name="Aerts A.L."/>
            <person name="Bahkali A.H."/>
            <person name="Beenen H.G."/>
            <person name="Chettri P."/>
            <person name="Cox M.P."/>
            <person name="Datema E."/>
            <person name="de Vries R.P."/>
            <person name="Dhillon B."/>
            <person name="Ganley A.R."/>
            <person name="Griffiths S.A."/>
            <person name="Guo Y."/>
            <person name="Hamelin R.C."/>
            <person name="Henrissat B."/>
            <person name="Kabir M.S."/>
            <person name="Jashni M.K."/>
            <person name="Kema G."/>
            <person name="Klaubauf S."/>
            <person name="Lapidus A."/>
            <person name="Levasseur A."/>
            <person name="Lindquist E."/>
            <person name="Mehrabi R."/>
            <person name="Ohm R.A."/>
            <person name="Owen T.J."/>
            <person name="Salamov A."/>
            <person name="Schwelm A."/>
            <person name="Schijlen E."/>
            <person name="Sun H."/>
            <person name="van den Burg H.A."/>
            <person name="van Ham R.C.H.J."/>
            <person name="Zhang S."/>
            <person name="Goodwin S.B."/>
            <person name="Grigoriev I.V."/>
            <person name="Collemare J."/>
            <person name="Bradshaw R.E."/>
        </authorList>
    </citation>
    <scope>NUCLEOTIDE SEQUENCE [LARGE SCALE GENOMIC DNA]</scope>
    <source>
        <strain evidence="2">NZE10 / CBS 128990</strain>
    </source>
</reference>
<gene>
    <name evidence="1" type="ORF">DOTSEDRAFT_39099</name>
</gene>
<sequence>MTIKVGDKPRSVVTGPRAYCPQKLEDTMGDGIRCNERFLQAPRLSLQSTPVPWVQQGLPYLKFLRSTSHGWTTNAVGLSPAVIGSTCIYNFDSNIESHLSVYTTDKAKQDLRDQVALAARPNGHWRAALQLGGTCGIDLDLQQHDQR</sequence>
<evidence type="ECO:0000313" key="1">
    <source>
        <dbReference type="EMBL" id="EME38894.1"/>
    </source>
</evidence>
<proteinExistence type="predicted"/>
<dbReference type="Proteomes" id="UP000016933">
    <property type="component" value="Unassembled WGS sequence"/>
</dbReference>
<organism evidence="1 2">
    <name type="scientific">Dothistroma septosporum (strain NZE10 / CBS 128990)</name>
    <name type="common">Red band needle blight fungus</name>
    <name type="synonym">Mycosphaerella pini</name>
    <dbReference type="NCBI Taxonomy" id="675120"/>
    <lineage>
        <taxon>Eukaryota</taxon>
        <taxon>Fungi</taxon>
        <taxon>Dikarya</taxon>
        <taxon>Ascomycota</taxon>
        <taxon>Pezizomycotina</taxon>
        <taxon>Dothideomycetes</taxon>
        <taxon>Dothideomycetidae</taxon>
        <taxon>Mycosphaerellales</taxon>
        <taxon>Mycosphaerellaceae</taxon>
        <taxon>Dothistroma</taxon>
    </lineage>
</organism>
<reference evidence="1 2" key="2">
    <citation type="journal article" date="2012" name="PLoS Pathog.">
        <title>Diverse lifestyles and strategies of plant pathogenesis encoded in the genomes of eighteen Dothideomycetes fungi.</title>
        <authorList>
            <person name="Ohm R.A."/>
            <person name="Feau N."/>
            <person name="Henrissat B."/>
            <person name="Schoch C.L."/>
            <person name="Horwitz B.A."/>
            <person name="Barry K.W."/>
            <person name="Condon B.J."/>
            <person name="Copeland A.C."/>
            <person name="Dhillon B."/>
            <person name="Glaser F."/>
            <person name="Hesse C.N."/>
            <person name="Kosti I."/>
            <person name="LaButti K."/>
            <person name="Lindquist E.A."/>
            <person name="Lucas S."/>
            <person name="Salamov A.A."/>
            <person name="Bradshaw R.E."/>
            <person name="Ciuffetti L."/>
            <person name="Hamelin R.C."/>
            <person name="Kema G.H.J."/>
            <person name="Lawrence C."/>
            <person name="Scott J.A."/>
            <person name="Spatafora J.W."/>
            <person name="Turgeon B.G."/>
            <person name="de Wit P.J.G.M."/>
            <person name="Zhong S."/>
            <person name="Goodwin S.B."/>
            <person name="Grigoriev I.V."/>
        </authorList>
    </citation>
    <scope>NUCLEOTIDE SEQUENCE [LARGE SCALE GENOMIC DNA]</scope>
    <source>
        <strain evidence="2">NZE10 / CBS 128990</strain>
    </source>
</reference>
<dbReference type="HOGENOM" id="CLU_1768003_0_0_1"/>
<name>M2Y0R4_DOTSN</name>
<dbReference type="AlphaFoldDB" id="M2Y0R4"/>
<evidence type="ECO:0000313" key="2">
    <source>
        <dbReference type="Proteomes" id="UP000016933"/>
    </source>
</evidence>
<protein>
    <submittedName>
        <fullName evidence="1">Uncharacterized protein</fullName>
    </submittedName>
</protein>
<keyword evidence="2" id="KW-1185">Reference proteome</keyword>
<dbReference type="EMBL" id="KB446546">
    <property type="protein sequence ID" value="EME38894.1"/>
    <property type="molecule type" value="Genomic_DNA"/>
</dbReference>